<dbReference type="Proteomes" id="UP000790580">
    <property type="component" value="Unassembled WGS sequence"/>
</dbReference>
<evidence type="ECO:0000256" key="5">
    <source>
        <dbReference type="ARBA" id="ARBA00022500"/>
    </source>
</evidence>
<sequence>MFKNRLLKIMIIILLALTLIGALTLVLYTQFFDEASAHEEQTIDDILRLSVETDEIITNLYTNHIIRAQFVIELDSMKARNEFEKRDFQVENLIIQELSDMKESDFRGSDGIRQIEEQLRLRVNEIMQDGEVVNVYMNQRVIQ</sequence>
<keyword evidence="6 10" id="KW-0812">Transmembrane</keyword>
<keyword evidence="9 10" id="KW-0472">Membrane</keyword>
<evidence type="ECO:0000256" key="1">
    <source>
        <dbReference type="ARBA" id="ARBA00002254"/>
    </source>
</evidence>
<evidence type="ECO:0000313" key="11">
    <source>
        <dbReference type="EMBL" id="MBU9720327.1"/>
    </source>
</evidence>
<evidence type="ECO:0000256" key="2">
    <source>
        <dbReference type="ARBA" id="ARBA00004162"/>
    </source>
</evidence>
<evidence type="ECO:0000256" key="10">
    <source>
        <dbReference type="RuleBase" id="RU364125"/>
    </source>
</evidence>
<organism evidence="11 12">
    <name type="scientific">Evansella alkalicola</name>
    <dbReference type="NCBI Taxonomy" id="745819"/>
    <lineage>
        <taxon>Bacteria</taxon>
        <taxon>Bacillati</taxon>
        <taxon>Bacillota</taxon>
        <taxon>Bacilli</taxon>
        <taxon>Bacillales</taxon>
        <taxon>Bacillaceae</taxon>
        <taxon>Evansella</taxon>
    </lineage>
</organism>
<protein>
    <recommendedName>
        <fullName evidence="10">Flagellar protein FliL</fullName>
    </recommendedName>
</protein>
<comment type="similarity">
    <text evidence="3 10">Belongs to the FliL family.</text>
</comment>
<feature type="transmembrane region" description="Helical" evidence="10">
    <location>
        <begin position="7"/>
        <end position="28"/>
    </location>
</feature>
<dbReference type="InterPro" id="IPR005503">
    <property type="entry name" value="FliL"/>
</dbReference>
<keyword evidence="8 10" id="KW-1133">Transmembrane helix</keyword>
<keyword evidence="11" id="KW-0969">Cilium</keyword>
<dbReference type="NCBIfam" id="NF005826">
    <property type="entry name" value="PRK07718.1"/>
    <property type="match status" value="1"/>
</dbReference>
<keyword evidence="5 10" id="KW-0145">Chemotaxis</keyword>
<keyword evidence="11" id="KW-0282">Flagellum</keyword>
<dbReference type="Pfam" id="PF03748">
    <property type="entry name" value="FliL"/>
    <property type="match status" value="1"/>
</dbReference>
<keyword evidence="4 10" id="KW-1003">Cell membrane</keyword>
<evidence type="ECO:0000256" key="6">
    <source>
        <dbReference type="ARBA" id="ARBA00022692"/>
    </source>
</evidence>
<dbReference type="EMBL" id="JAHQCR010000016">
    <property type="protein sequence ID" value="MBU9720327.1"/>
    <property type="molecule type" value="Genomic_DNA"/>
</dbReference>
<reference evidence="11 12" key="1">
    <citation type="submission" date="2021-06" db="EMBL/GenBank/DDBJ databases">
        <title>Bacillus sp. RD4P76, an endophyte from a halophyte.</title>
        <authorList>
            <person name="Sun J.-Q."/>
        </authorList>
    </citation>
    <scope>NUCLEOTIDE SEQUENCE [LARGE SCALE GENOMIC DNA]</scope>
    <source>
        <strain evidence="11 12">JCM 17098</strain>
    </source>
</reference>
<evidence type="ECO:0000256" key="9">
    <source>
        <dbReference type="ARBA" id="ARBA00023136"/>
    </source>
</evidence>
<proteinExistence type="inferred from homology"/>
<evidence type="ECO:0000256" key="7">
    <source>
        <dbReference type="ARBA" id="ARBA00022779"/>
    </source>
</evidence>
<dbReference type="RefSeq" id="WP_088075688.1">
    <property type="nucleotide sequence ID" value="NZ_JAHQCR010000016.1"/>
</dbReference>
<evidence type="ECO:0000256" key="4">
    <source>
        <dbReference type="ARBA" id="ARBA00022475"/>
    </source>
</evidence>
<dbReference type="PANTHER" id="PTHR35091">
    <property type="entry name" value="FLAGELLAR PROTEIN FLIL"/>
    <property type="match status" value="1"/>
</dbReference>
<comment type="subcellular location">
    <subcellularLocation>
        <location evidence="2">Cell membrane</location>
        <topology evidence="2">Single-pass membrane protein</topology>
    </subcellularLocation>
</comment>
<keyword evidence="7 10" id="KW-0283">Flagellar rotation</keyword>
<keyword evidence="12" id="KW-1185">Reference proteome</keyword>
<evidence type="ECO:0000256" key="8">
    <source>
        <dbReference type="ARBA" id="ARBA00022989"/>
    </source>
</evidence>
<evidence type="ECO:0000256" key="3">
    <source>
        <dbReference type="ARBA" id="ARBA00008281"/>
    </source>
</evidence>
<dbReference type="PANTHER" id="PTHR35091:SF2">
    <property type="entry name" value="FLAGELLAR PROTEIN FLIL"/>
    <property type="match status" value="1"/>
</dbReference>
<comment type="caution">
    <text evidence="11">The sequence shown here is derived from an EMBL/GenBank/DDBJ whole genome shotgun (WGS) entry which is preliminary data.</text>
</comment>
<name>A0ABS6JSU2_9BACI</name>
<accession>A0ABS6JSU2</accession>
<keyword evidence="11" id="KW-0966">Cell projection</keyword>
<gene>
    <name evidence="11" type="primary">fliL</name>
    <name evidence="11" type="ORF">KS407_02595</name>
</gene>
<comment type="function">
    <text evidence="1 10">Controls the rotational direction of flagella during chemotaxis.</text>
</comment>
<evidence type="ECO:0000313" key="12">
    <source>
        <dbReference type="Proteomes" id="UP000790580"/>
    </source>
</evidence>